<dbReference type="AlphaFoldDB" id="A0A819QGD2"/>
<dbReference type="Gene3D" id="3.40.50.300">
    <property type="entry name" value="P-loop containing nucleotide triphosphate hydrolases"/>
    <property type="match status" value="2"/>
</dbReference>
<proteinExistence type="predicted"/>
<dbReference type="PANTHER" id="PTHR11566">
    <property type="entry name" value="DYNAMIN"/>
    <property type="match status" value="1"/>
</dbReference>
<dbReference type="SMART" id="SM00053">
    <property type="entry name" value="DYNc"/>
    <property type="match status" value="1"/>
</dbReference>
<keyword evidence="2" id="KW-0342">GTP-binding</keyword>
<dbReference type="CDD" id="cd08771">
    <property type="entry name" value="DLP_1"/>
    <property type="match status" value="1"/>
</dbReference>
<organism evidence="6 7">
    <name type="scientific">Adineta steineri</name>
    <dbReference type="NCBI Taxonomy" id="433720"/>
    <lineage>
        <taxon>Eukaryota</taxon>
        <taxon>Metazoa</taxon>
        <taxon>Spiralia</taxon>
        <taxon>Gnathifera</taxon>
        <taxon>Rotifera</taxon>
        <taxon>Eurotatoria</taxon>
        <taxon>Bdelloidea</taxon>
        <taxon>Adinetida</taxon>
        <taxon>Adinetidae</taxon>
        <taxon>Adineta</taxon>
    </lineage>
</organism>
<comment type="caution">
    <text evidence="6">The sequence shown here is derived from an EMBL/GenBank/DDBJ whole genome shotgun (WGS) entry which is preliminary data.</text>
</comment>
<protein>
    <recommendedName>
        <fullName evidence="4">GED domain-containing protein</fullName>
    </recommendedName>
</protein>
<evidence type="ECO:0000259" key="4">
    <source>
        <dbReference type="PROSITE" id="PS51388"/>
    </source>
</evidence>
<dbReference type="Proteomes" id="UP000663860">
    <property type="component" value="Unassembled WGS sequence"/>
</dbReference>
<keyword evidence="1" id="KW-0547">Nucleotide-binding</keyword>
<evidence type="ECO:0000256" key="2">
    <source>
        <dbReference type="ARBA" id="ARBA00023134"/>
    </source>
</evidence>
<feature type="domain" description="GED" evidence="4">
    <location>
        <begin position="454"/>
        <end position="539"/>
    </location>
</feature>
<dbReference type="GO" id="GO:0008017">
    <property type="term" value="F:microtubule binding"/>
    <property type="evidence" value="ECO:0007669"/>
    <property type="project" value="TreeGrafter"/>
</dbReference>
<dbReference type="Pfam" id="PF00350">
    <property type="entry name" value="Dynamin_N"/>
    <property type="match status" value="2"/>
</dbReference>
<dbReference type="InterPro" id="IPR022812">
    <property type="entry name" value="Dynamin"/>
</dbReference>
<dbReference type="Proteomes" id="UP000663868">
    <property type="component" value="Unassembled WGS sequence"/>
</dbReference>
<evidence type="ECO:0000313" key="7">
    <source>
        <dbReference type="Proteomes" id="UP000663868"/>
    </source>
</evidence>
<dbReference type="GO" id="GO:0005737">
    <property type="term" value="C:cytoplasm"/>
    <property type="evidence" value="ECO:0007669"/>
    <property type="project" value="TreeGrafter"/>
</dbReference>
<evidence type="ECO:0000256" key="3">
    <source>
        <dbReference type="SAM" id="MobiDB-lite"/>
    </source>
</evidence>
<dbReference type="GO" id="GO:0005525">
    <property type="term" value="F:GTP binding"/>
    <property type="evidence" value="ECO:0007669"/>
    <property type="project" value="InterPro"/>
</dbReference>
<dbReference type="GO" id="GO:0005874">
    <property type="term" value="C:microtubule"/>
    <property type="evidence" value="ECO:0007669"/>
    <property type="project" value="TreeGrafter"/>
</dbReference>
<dbReference type="EMBL" id="CAJNOE010000228">
    <property type="protein sequence ID" value="CAF1068764.1"/>
    <property type="molecule type" value="Genomic_DNA"/>
</dbReference>
<dbReference type="InterPro" id="IPR027417">
    <property type="entry name" value="P-loop_NTPase"/>
</dbReference>
<evidence type="ECO:0000313" key="6">
    <source>
        <dbReference type="EMBL" id="CAF4023880.1"/>
    </source>
</evidence>
<dbReference type="InterPro" id="IPR000375">
    <property type="entry name" value="Dynamin_stalk"/>
</dbReference>
<sequence length="539" mass="61351">MLAEELNNVDSHRLLATIDQMREILHHEKISLPHIVVVGDQSAGKSSVLEALSGIQLPRGQHICTRCPLELRMKNTEADEYATIRCDGVEEMELNDFAEIPSQVLTCTNKLAGITRNAVGDQPENIYERIIDLVTHYIEKPTAIVLHVIPSSEDFTNSESMKISKKYDPNGDRQLIAVSKIDKYDKGIGDKLQGIGPGSMALRLGCVAVLNRTPEQIEKNVPFDKMRQLEQQFFQREKAFHGVREEYLGCGQLIKRLVSIQQARIRSTLPDILDELKKQIKQKKSELKNMPQAVTSEMECWTLYSSLIKKYRDLIYARVQGVYDDDMQLSMEKPNKDSADSNSGPDITQATTDAFDDRIAFQLHKQHKAFAKDISQSFSQFFTSKYRDYVLKLLEENAGVALSNFPSFSIIERLYRHEHRNFLEPYMPNSTQQNVTVNDFAINLSEVSNEHQAALDVQIAIKAYCRVVEKRVVDQGAQLCHFWFVDQCALKLDSKLSSTFTSAVLFQLMCEPFEQQQKRESLKRSIQSMEKALSTGQNA</sequence>
<dbReference type="Pfam" id="PF01031">
    <property type="entry name" value="Dynamin_M"/>
    <property type="match status" value="1"/>
</dbReference>
<name>A0A819QGD2_9BILA</name>
<dbReference type="GO" id="GO:0016020">
    <property type="term" value="C:membrane"/>
    <property type="evidence" value="ECO:0007669"/>
    <property type="project" value="TreeGrafter"/>
</dbReference>
<evidence type="ECO:0000313" key="5">
    <source>
        <dbReference type="EMBL" id="CAF1068764.1"/>
    </source>
</evidence>
<feature type="compositionally biased region" description="Polar residues" evidence="3">
    <location>
        <begin position="340"/>
        <end position="349"/>
    </location>
</feature>
<feature type="region of interest" description="Disordered" evidence="3">
    <location>
        <begin position="330"/>
        <end position="349"/>
    </location>
</feature>
<dbReference type="GO" id="GO:0003924">
    <property type="term" value="F:GTPase activity"/>
    <property type="evidence" value="ECO:0007669"/>
    <property type="project" value="InterPro"/>
</dbReference>
<dbReference type="PRINTS" id="PR00195">
    <property type="entry name" value="DYNAMIN"/>
</dbReference>
<accession>A0A819QGD2</accession>
<dbReference type="InterPro" id="IPR045063">
    <property type="entry name" value="Dynamin_N"/>
</dbReference>
<dbReference type="Pfam" id="PF02212">
    <property type="entry name" value="GED"/>
    <property type="match status" value="1"/>
</dbReference>
<dbReference type="PROSITE" id="PS51388">
    <property type="entry name" value="GED"/>
    <property type="match status" value="1"/>
</dbReference>
<dbReference type="EMBL" id="CAJOBB010003155">
    <property type="protein sequence ID" value="CAF4023880.1"/>
    <property type="molecule type" value="Genomic_DNA"/>
</dbReference>
<dbReference type="SUPFAM" id="SSF52540">
    <property type="entry name" value="P-loop containing nucleoside triphosphate hydrolases"/>
    <property type="match status" value="1"/>
</dbReference>
<dbReference type="InterPro" id="IPR001401">
    <property type="entry name" value="Dynamin_GTPase"/>
</dbReference>
<dbReference type="InterPro" id="IPR003130">
    <property type="entry name" value="GED"/>
</dbReference>
<dbReference type="PANTHER" id="PTHR11566:SF173">
    <property type="entry name" value="DYNAMIN-RELATED PROTEIN 4C"/>
    <property type="match status" value="1"/>
</dbReference>
<evidence type="ECO:0000256" key="1">
    <source>
        <dbReference type="ARBA" id="ARBA00022741"/>
    </source>
</evidence>
<reference evidence="6" key="1">
    <citation type="submission" date="2021-02" db="EMBL/GenBank/DDBJ databases">
        <authorList>
            <person name="Nowell W R."/>
        </authorList>
    </citation>
    <scope>NUCLEOTIDE SEQUENCE</scope>
</reference>
<gene>
    <name evidence="5" type="ORF">IZO911_LOCUS21296</name>
    <name evidence="6" type="ORF">KXQ929_LOCUS29851</name>
</gene>
<dbReference type="InterPro" id="IPR020850">
    <property type="entry name" value="GED_dom"/>
</dbReference>